<name>A0A914ENJ5_9BILA</name>
<keyword evidence="4 6" id="KW-0472">Membrane</keyword>
<feature type="transmembrane region" description="Helical" evidence="6">
    <location>
        <begin position="110"/>
        <end position="126"/>
    </location>
</feature>
<comment type="subcellular location">
    <subcellularLocation>
        <location evidence="6">Cell membrane</location>
        <topology evidence="6">Multi-pass membrane protein</topology>
    </subcellularLocation>
    <subcellularLocation>
        <location evidence="1">Membrane</location>
    </subcellularLocation>
</comment>
<comment type="function">
    <text evidence="6">Forms chloride channels.</text>
</comment>
<comment type="similarity">
    <text evidence="5 6">Belongs to the anion channel-forming bestrophin (TC 1.A.46) family. Calcium-sensitive chloride channel subfamily.</text>
</comment>
<keyword evidence="6" id="KW-1003">Cell membrane</keyword>
<keyword evidence="6" id="KW-0407">Ion channel</keyword>
<evidence type="ECO:0000256" key="5">
    <source>
        <dbReference type="ARBA" id="ARBA00034769"/>
    </source>
</evidence>
<keyword evidence="6" id="KW-0406">Ion transport</keyword>
<keyword evidence="3 6" id="KW-1133">Transmembrane helix</keyword>
<feature type="transmembrane region" description="Helical" evidence="6">
    <location>
        <begin position="83"/>
        <end position="104"/>
    </location>
</feature>
<dbReference type="Proteomes" id="UP000887540">
    <property type="component" value="Unplaced"/>
</dbReference>
<dbReference type="InterPro" id="IPR021134">
    <property type="entry name" value="Bestrophin-like"/>
</dbReference>
<dbReference type="GO" id="GO:0005886">
    <property type="term" value="C:plasma membrane"/>
    <property type="evidence" value="ECO:0007669"/>
    <property type="project" value="UniProtKB-SubCell"/>
</dbReference>
<keyword evidence="6" id="KW-0868">Chloride</keyword>
<protein>
    <recommendedName>
        <fullName evidence="6">Bestrophin homolog</fullName>
    </recommendedName>
</protein>
<dbReference type="PANTHER" id="PTHR10736">
    <property type="entry name" value="BESTROPHIN"/>
    <property type="match status" value="1"/>
</dbReference>
<sequence length="234" mass="27347">MIVQAMVFRRVSIRVKKRFPTDEHLVTAGLMTKEELKLFNDIKSPHSKFWVAAEWAFNLVRIAREKNLIKSDIIYTQLMDKLAIFRTSVLNLFIFDWIPIPLVYTQCVSAAVRIYFLFALLGRQYLLHDQGTPHSRNIDLYIPILTICQFIFYVGWMKAAEVMLNPMGEDDEDLELNYLLDRNLDVGLMVVDKCYSMLPPQEKDKFWEDKNAEPLYTRKASRVPQNPMLGSCET</sequence>
<organism evidence="7 8">
    <name type="scientific">Acrobeloides nanus</name>
    <dbReference type="NCBI Taxonomy" id="290746"/>
    <lineage>
        <taxon>Eukaryota</taxon>
        <taxon>Metazoa</taxon>
        <taxon>Ecdysozoa</taxon>
        <taxon>Nematoda</taxon>
        <taxon>Chromadorea</taxon>
        <taxon>Rhabditida</taxon>
        <taxon>Tylenchina</taxon>
        <taxon>Cephalobomorpha</taxon>
        <taxon>Cephaloboidea</taxon>
        <taxon>Cephalobidae</taxon>
        <taxon>Acrobeloides</taxon>
    </lineage>
</organism>
<evidence type="ECO:0000313" key="7">
    <source>
        <dbReference type="Proteomes" id="UP000887540"/>
    </source>
</evidence>
<dbReference type="GO" id="GO:0005254">
    <property type="term" value="F:chloride channel activity"/>
    <property type="evidence" value="ECO:0007669"/>
    <property type="project" value="UniProtKB-KW"/>
</dbReference>
<keyword evidence="7" id="KW-1185">Reference proteome</keyword>
<proteinExistence type="inferred from homology"/>
<dbReference type="PANTHER" id="PTHR10736:SF33">
    <property type="entry name" value="BESTROPHIN HOMOLOG"/>
    <property type="match status" value="1"/>
</dbReference>
<dbReference type="AlphaFoldDB" id="A0A914ENJ5"/>
<dbReference type="GO" id="GO:0034707">
    <property type="term" value="C:chloride channel complex"/>
    <property type="evidence" value="ECO:0007669"/>
    <property type="project" value="UniProtKB-KW"/>
</dbReference>
<evidence type="ECO:0000256" key="1">
    <source>
        <dbReference type="ARBA" id="ARBA00004370"/>
    </source>
</evidence>
<dbReference type="Pfam" id="PF01062">
    <property type="entry name" value="Bestrophin"/>
    <property type="match status" value="1"/>
</dbReference>
<accession>A0A914ENJ5</accession>
<keyword evidence="6" id="KW-0813">Transport</keyword>
<keyword evidence="6" id="KW-0869">Chloride channel</keyword>
<evidence type="ECO:0000256" key="3">
    <source>
        <dbReference type="ARBA" id="ARBA00022989"/>
    </source>
</evidence>
<dbReference type="InterPro" id="IPR000615">
    <property type="entry name" value="Bestrophin"/>
</dbReference>
<feature type="transmembrane region" description="Helical" evidence="6">
    <location>
        <begin position="138"/>
        <end position="156"/>
    </location>
</feature>
<keyword evidence="2 6" id="KW-0812">Transmembrane</keyword>
<dbReference type="WBParaSite" id="ACRNAN_scaffold9786.g30941.t1">
    <property type="protein sequence ID" value="ACRNAN_scaffold9786.g30941.t1"/>
    <property type="gene ID" value="ACRNAN_scaffold9786.g30941"/>
</dbReference>
<evidence type="ECO:0000313" key="8">
    <source>
        <dbReference type="WBParaSite" id="ACRNAN_scaffold9786.g30941.t1"/>
    </source>
</evidence>
<evidence type="ECO:0000256" key="6">
    <source>
        <dbReference type="RuleBase" id="RU363126"/>
    </source>
</evidence>
<evidence type="ECO:0000256" key="2">
    <source>
        <dbReference type="ARBA" id="ARBA00022692"/>
    </source>
</evidence>
<reference evidence="8" key="1">
    <citation type="submission" date="2022-11" db="UniProtKB">
        <authorList>
            <consortium name="WormBaseParasite"/>
        </authorList>
    </citation>
    <scope>IDENTIFICATION</scope>
</reference>
<evidence type="ECO:0000256" key="4">
    <source>
        <dbReference type="ARBA" id="ARBA00023136"/>
    </source>
</evidence>